<reference evidence="2 3" key="1">
    <citation type="submission" date="2020-04" db="EMBL/GenBank/DDBJ databases">
        <authorList>
            <person name="Hogendoorn C."/>
        </authorList>
    </citation>
    <scope>NUCLEOTIDE SEQUENCE [LARGE SCALE GENOMIC DNA]</scope>
    <source>
        <strain evidence="2">COOX1</strain>
    </source>
</reference>
<evidence type="ECO:0000313" key="2">
    <source>
        <dbReference type="EMBL" id="CAB3392099.1"/>
    </source>
</evidence>
<keyword evidence="1" id="KW-0472">Membrane</keyword>
<keyword evidence="1" id="KW-0812">Transmembrane</keyword>
<proteinExistence type="predicted"/>
<gene>
    <name evidence="2" type="ORF">COOX1_1241</name>
</gene>
<name>A0A6F9E6M8_9BACL</name>
<dbReference type="EMBL" id="LR792683">
    <property type="protein sequence ID" value="CAB3392099.1"/>
    <property type="molecule type" value="Genomic_DNA"/>
</dbReference>
<protein>
    <submittedName>
        <fullName evidence="2">Uncharacterized protein</fullName>
    </submittedName>
</protein>
<sequence>MHPTEKAHVVGGCFPRAAVKKRGLERLPELGVAGYNTRWTSGERHCQKGVADMVLSGIFFVIMALFALKALIGSIRDKGWGRTTYLGLSFIGLAIAAFINFSAAAGAGQ</sequence>
<accession>A0A6F9E6M8</accession>
<keyword evidence="1" id="KW-1133">Transmembrane helix</keyword>
<dbReference type="Proteomes" id="UP000502196">
    <property type="component" value="Chromosome"/>
</dbReference>
<evidence type="ECO:0000256" key="1">
    <source>
        <dbReference type="SAM" id="Phobius"/>
    </source>
</evidence>
<evidence type="ECO:0000313" key="3">
    <source>
        <dbReference type="Proteomes" id="UP000502196"/>
    </source>
</evidence>
<feature type="transmembrane region" description="Helical" evidence="1">
    <location>
        <begin position="53"/>
        <end position="72"/>
    </location>
</feature>
<dbReference type="AlphaFoldDB" id="A0A6F9E6M8"/>
<organism evidence="2 3">
    <name type="scientific">Kyrpidia spormannii</name>
    <dbReference type="NCBI Taxonomy" id="2055160"/>
    <lineage>
        <taxon>Bacteria</taxon>
        <taxon>Bacillati</taxon>
        <taxon>Bacillota</taxon>
        <taxon>Bacilli</taxon>
        <taxon>Bacillales</taxon>
        <taxon>Alicyclobacillaceae</taxon>
        <taxon>Kyrpidia</taxon>
    </lineage>
</organism>
<feature type="transmembrane region" description="Helical" evidence="1">
    <location>
        <begin position="84"/>
        <end position="107"/>
    </location>
</feature>